<feature type="disulfide bond" evidence="12">
    <location>
        <begin position="572"/>
        <end position="614"/>
    </location>
</feature>
<feature type="region of interest" description="Disordered" evidence="14">
    <location>
        <begin position="810"/>
        <end position="832"/>
    </location>
</feature>
<dbReference type="EC" id="3.2.1.-" evidence="13"/>
<evidence type="ECO:0000256" key="10">
    <source>
        <dbReference type="PIRSR" id="PIRSR601382-1"/>
    </source>
</evidence>
<feature type="chain" id="PRO_5005190554" description="alpha-1,2-Mannosidase" evidence="15">
    <location>
        <begin position="24"/>
        <end position="895"/>
    </location>
</feature>
<evidence type="ECO:0000313" key="17">
    <source>
        <dbReference type="Proteomes" id="UP000041254"/>
    </source>
</evidence>
<dbReference type="EMBL" id="CDMY01000688">
    <property type="protein sequence ID" value="CEM30059.1"/>
    <property type="molecule type" value="Genomic_DNA"/>
</dbReference>
<dbReference type="OrthoDB" id="8118055at2759"/>
<dbReference type="InterPro" id="IPR036026">
    <property type="entry name" value="Seven-hairpin_glycosidases"/>
</dbReference>
<gene>
    <name evidence="16" type="ORF">Vbra_17970</name>
</gene>
<evidence type="ECO:0000256" key="3">
    <source>
        <dbReference type="ARBA" id="ARBA00007658"/>
    </source>
</evidence>
<comment type="catalytic activity">
    <reaction evidence="8">
        <text>N(4)-(alpha-D-Man-(1-&gt;2)-alpha-D-Man-(1-&gt;2)-alpha-D-Man-(1-&gt;3)-[alpha-D-Man-(1-&gt;3)-[alpha-D-Man-(1-&gt;2)-alpha-D-Man-(1-&gt;6)]-alpha-D-Man-(1-&gt;6)]-beta-D-Man-(1-&gt;4)-beta-D-GlcNAc-(1-&gt;4)-beta-D-GlcNAc)-L-asparaginyl-[protein] (N-glucan mannose isomer 8A1,2,3B1,3) + 3 H2O = N(4)-(alpha-D-Man-(1-&gt;3)-[alpha-D-Man-(1-&gt;3)-[alpha-D-Man-(1-&gt;6)]-alpha-D-Man-(1-&gt;6)]-beta-D-Man-(1-&gt;4)-beta-D-GlcNAc-(1-&gt;4)-beta-D-GlcNAc)-L-asparaginyl-[protein] (N-glucan mannose isomer 5A1,2) + 3 beta-D-mannose</text>
        <dbReference type="Rhea" id="RHEA:56028"/>
        <dbReference type="Rhea" id="RHEA-COMP:14358"/>
        <dbReference type="Rhea" id="RHEA-COMP:14367"/>
        <dbReference type="ChEBI" id="CHEBI:15377"/>
        <dbReference type="ChEBI" id="CHEBI:28563"/>
        <dbReference type="ChEBI" id="CHEBI:59087"/>
        <dbReference type="ChEBI" id="CHEBI:60628"/>
        <dbReference type="EC" id="3.2.1.113"/>
    </reaction>
</comment>
<organism evidence="16 17">
    <name type="scientific">Vitrella brassicaformis (strain CCMP3155)</name>
    <dbReference type="NCBI Taxonomy" id="1169540"/>
    <lineage>
        <taxon>Eukaryota</taxon>
        <taxon>Sar</taxon>
        <taxon>Alveolata</taxon>
        <taxon>Colpodellida</taxon>
        <taxon>Vitrellaceae</taxon>
        <taxon>Vitrella</taxon>
    </lineage>
</organism>
<dbReference type="InParanoid" id="A0A0G4GJF8"/>
<protein>
    <recommendedName>
        <fullName evidence="13">alpha-1,2-Mannosidase</fullName>
        <ecNumber evidence="13">3.2.1.-</ecNumber>
    </recommendedName>
</protein>
<evidence type="ECO:0000256" key="15">
    <source>
        <dbReference type="SAM" id="SignalP"/>
    </source>
</evidence>
<keyword evidence="7 12" id="KW-1015">Disulfide bond</keyword>
<dbReference type="Proteomes" id="UP000041254">
    <property type="component" value="Unassembled WGS sequence"/>
</dbReference>
<evidence type="ECO:0000256" key="13">
    <source>
        <dbReference type="RuleBase" id="RU361193"/>
    </source>
</evidence>
<evidence type="ECO:0000256" key="11">
    <source>
        <dbReference type="PIRSR" id="PIRSR601382-2"/>
    </source>
</evidence>
<keyword evidence="4 11" id="KW-0479">Metal-binding</keyword>
<evidence type="ECO:0000256" key="8">
    <source>
        <dbReference type="ARBA" id="ARBA00047669"/>
    </source>
</evidence>
<proteinExistence type="inferred from homology"/>
<dbReference type="PANTHER" id="PTHR11742">
    <property type="entry name" value="MANNOSYL-OLIGOSACCHARIDE ALPHA-1,2-MANNOSIDASE-RELATED"/>
    <property type="match status" value="1"/>
</dbReference>
<keyword evidence="17" id="KW-1185">Reference proteome</keyword>
<evidence type="ECO:0000256" key="2">
    <source>
        <dbReference type="ARBA" id="ARBA00004922"/>
    </source>
</evidence>
<dbReference type="GO" id="GO:0016020">
    <property type="term" value="C:membrane"/>
    <property type="evidence" value="ECO:0007669"/>
    <property type="project" value="InterPro"/>
</dbReference>
<comment type="pathway">
    <text evidence="2">Protein modification; protein glycosylation.</text>
</comment>
<evidence type="ECO:0000256" key="5">
    <source>
        <dbReference type="ARBA" id="ARBA00022801"/>
    </source>
</evidence>
<sequence>MILMSAAFLTIAVISRYIVLSHGRSLVAEAEDPLDSTPPPWLFLPVKQCPIELARSVFTEDDLYALSNDQVDAFTAIEVDGRCPPLSRACGSFAEWLAEESALRAVAVRNTIAHAWDQYAIHAMGADEIDVVHGEPAAEWGGTFAVQLIDSLDTLYLAGFHQQFDDAIEWLVDNVHYDHHINVNVFETTIRQLGGLLSAYHLSGLPRQDDRWGAQHEPFYDREDLLDSAVSLGERLMRAFPLPLHLQPDRNVTAATVAGDVEGGVCVGWRCESMMAWEFEELLASDVNLRTGETQNLAHFASLAEVGTLQLELKMLSELTGDCRFSQAADATLDLIERKLQISDQGLAPILLVPYTLSPPRANMDPRCHPFLPPEYMVYFNMKLVQDQEGGEGEATVSDPVVYPPRCPVFSLGARGDSFYEYLVKEWISTGRSDPVLEKMIAGFLQQLPILLVKTTYTPPPLPYNITSTPPDSPLVQGLAEGSLHFPAKEMVYVREVIGDQGTIEGSFRAYLAVKRWKEEMGFVDRDAGASQHGEEEGESGEDAEAAALVRQFHAIMPKSPIGDPKMDHLVCFLPGLIMLLVASGFFEHRRKKPTPTFTKDQYVWVAEEVAKTCVHSYFRTVTGLAPEIVRFDAKGMVDDLGAMHSLLRPETIESLFYLNRFSAWTPRPRPKVTQPADQAGSDESPQRRAMSVERERELREAIKGLRYRNFGWRIYRAIETVAKVPYGYASVENVQRWPPTLLGRCHTFVSAETFKYLYLLYAEPPLSRHRPRHPHRADDTTVPLDLDSIVFNTEAHPLPILRKGGRCGRVARAKHSERKRRRQKKRQEEMRAVDATARNCTPASGVCVGRLATAMSLSEIPSAAAGPSSHPRCARMTLSSVFAPVCQAHERMWL</sequence>
<dbReference type="STRING" id="1169540.A0A0G4GJF8"/>
<evidence type="ECO:0000256" key="6">
    <source>
        <dbReference type="ARBA" id="ARBA00022837"/>
    </source>
</evidence>
<dbReference type="GO" id="GO:0004571">
    <property type="term" value="F:mannosyl-oligosaccharide 1,2-alpha-mannosidase activity"/>
    <property type="evidence" value="ECO:0007669"/>
    <property type="project" value="InterPro"/>
</dbReference>
<comment type="cofactor">
    <cofactor evidence="1 11">
        <name>Ca(2+)</name>
        <dbReference type="ChEBI" id="CHEBI:29108"/>
    </cofactor>
</comment>
<keyword evidence="15" id="KW-0732">Signal</keyword>
<dbReference type="InterPro" id="IPR050749">
    <property type="entry name" value="Glycosyl_Hydrolase_47"/>
</dbReference>
<evidence type="ECO:0000256" key="7">
    <source>
        <dbReference type="ARBA" id="ARBA00023157"/>
    </source>
</evidence>
<dbReference type="Pfam" id="PF01532">
    <property type="entry name" value="Glyco_hydro_47"/>
    <property type="match status" value="4"/>
</dbReference>
<keyword evidence="5 13" id="KW-0378">Hydrolase</keyword>
<evidence type="ECO:0000313" key="16">
    <source>
        <dbReference type="EMBL" id="CEM30059.1"/>
    </source>
</evidence>
<dbReference type="Gene3D" id="1.50.10.10">
    <property type="match status" value="1"/>
</dbReference>
<name>A0A0G4GJF8_VITBC</name>
<evidence type="ECO:0000256" key="14">
    <source>
        <dbReference type="SAM" id="MobiDB-lite"/>
    </source>
</evidence>
<accession>A0A0G4GJF8</accession>
<keyword evidence="13" id="KW-0326">Glycosidase</keyword>
<dbReference type="PANTHER" id="PTHR11742:SF55">
    <property type="entry name" value="ENDOPLASMIC RETICULUM MANNOSYL-OLIGOSACCHARIDE 1,2-ALPHA-MANNOSIDASE"/>
    <property type="match status" value="1"/>
</dbReference>
<keyword evidence="6 11" id="KW-0106">Calcium</keyword>
<dbReference type="PhylomeDB" id="A0A0G4GJF8"/>
<comment type="catalytic activity">
    <reaction evidence="9">
        <text>N(4)-(alpha-D-Man-(1-&gt;2)-alpha-D-Man-(1-&gt;2)-alpha-D-Man-(1-&gt;3)-[alpha-D-Man-(1-&gt;2)-alpha-D-Man-(1-&gt;3)-[alpha-D-Man-(1-&gt;2)-alpha-D-Man-(1-&gt;6)]-alpha-D-Man-(1-&gt;6)]-beta-D-Man-(1-&gt;4)-beta-D-GlcNAc-(1-&gt;4)-beta-D-GlcNAc)-L-asparaginyl-[protein] (N-glucan mannose isomer 9A1,2,3B1,2,3) + 4 H2O = N(4)-(alpha-D-Man-(1-&gt;3)-[alpha-D-Man-(1-&gt;3)-[alpha-D-Man-(1-&gt;6)]-alpha-D-Man-(1-&gt;6)]-beta-D-Man-(1-&gt;4)-beta-D-GlcNAc-(1-&gt;4)-beta-D-GlcNAc)-L-asparaginyl-[protein] (N-glucan mannose isomer 5A1,2) + 4 beta-D-mannose</text>
        <dbReference type="Rhea" id="RHEA:56008"/>
        <dbReference type="Rhea" id="RHEA-COMP:14356"/>
        <dbReference type="Rhea" id="RHEA-COMP:14367"/>
        <dbReference type="ChEBI" id="CHEBI:15377"/>
        <dbReference type="ChEBI" id="CHEBI:28563"/>
        <dbReference type="ChEBI" id="CHEBI:59087"/>
        <dbReference type="ChEBI" id="CHEBI:139493"/>
        <dbReference type="EC" id="3.2.1.113"/>
    </reaction>
</comment>
<feature type="region of interest" description="Disordered" evidence="14">
    <location>
        <begin position="669"/>
        <end position="693"/>
    </location>
</feature>
<dbReference type="InterPro" id="IPR001382">
    <property type="entry name" value="Glyco_hydro_47"/>
</dbReference>
<dbReference type="GO" id="GO:0005975">
    <property type="term" value="P:carbohydrate metabolic process"/>
    <property type="evidence" value="ECO:0007669"/>
    <property type="project" value="InterPro"/>
</dbReference>
<reference evidence="16 17" key="1">
    <citation type="submission" date="2014-11" db="EMBL/GenBank/DDBJ databases">
        <authorList>
            <person name="Zhu J."/>
            <person name="Qi W."/>
            <person name="Song R."/>
        </authorList>
    </citation>
    <scope>NUCLEOTIDE SEQUENCE [LARGE SCALE GENOMIC DNA]</scope>
</reference>
<comment type="similarity">
    <text evidence="3 13">Belongs to the glycosyl hydrolase 47 family.</text>
</comment>
<feature type="binding site" evidence="11">
    <location>
        <position position="794"/>
    </location>
    <ligand>
        <name>Ca(2+)</name>
        <dbReference type="ChEBI" id="CHEBI:29108"/>
    </ligand>
</feature>
<evidence type="ECO:0000256" key="9">
    <source>
        <dbReference type="ARBA" id="ARBA00048605"/>
    </source>
</evidence>
<dbReference type="AlphaFoldDB" id="A0A0G4GJF8"/>
<evidence type="ECO:0000256" key="12">
    <source>
        <dbReference type="PIRSR" id="PIRSR601382-3"/>
    </source>
</evidence>
<dbReference type="SUPFAM" id="SSF48225">
    <property type="entry name" value="Seven-hairpin glycosidases"/>
    <property type="match status" value="3"/>
</dbReference>
<feature type="active site" description="Proton donor" evidence="10">
    <location>
        <position position="628"/>
    </location>
</feature>
<feature type="active site" description="Proton donor" evidence="10">
    <location>
        <position position="187"/>
    </location>
</feature>
<dbReference type="InterPro" id="IPR012341">
    <property type="entry name" value="6hp_glycosidase-like_sf"/>
</dbReference>
<dbReference type="PRINTS" id="PR00747">
    <property type="entry name" value="GLYHDRLASE47"/>
</dbReference>
<feature type="signal peptide" evidence="15">
    <location>
        <begin position="1"/>
        <end position="23"/>
    </location>
</feature>
<feature type="active site" evidence="10">
    <location>
        <position position="651"/>
    </location>
</feature>
<feature type="active site" evidence="10">
    <location>
        <position position="417"/>
    </location>
</feature>
<evidence type="ECO:0000256" key="4">
    <source>
        <dbReference type="ARBA" id="ARBA00022723"/>
    </source>
</evidence>
<feature type="compositionally biased region" description="Basic residues" evidence="14">
    <location>
        <begin position="810"/>
        <end position="826"/>
    </location>
</feature>
<dbReference type="GO" id="GO:0005783">
    <property type="term" value="C:endoplasmic reticulum"/>
    <property type="evidence" value="ECO:0007669"/>
    <property type="project" value="TreeGrafter"/>
</dbReference>
<dbReference type="VEuPathDB" id="CryptoDB:Vbra_17970"/>
<evidence type="ECO:0000256" key="1">
    <source>
        <dbReference type="ARBA" id="ARBA00001913"/>
    </source>
</evidence>
<dbReference type="GO" id="GO:0005509">
    <property type="term" value="F:calcium ion binding"/>
    <property type="evidence" value="ECO:0007669"/>
    <property type="project" value="InterPro"/>
</dbReference>